<sequence length="123" mass="13893">MACFLSSETLPTTILCKIYSLPRFRRPLVLIKGLGGDPALDHITKSRYFVNLRPLEGLQQKMDLRNRIEDWLAHLFTDVVLDGFTYDISYKENGQPGKLGMITECLPASIRSILSGPLGKQLR</sequence>
<organism evidence="1 2">
    <name type="scientific">Psophocarpus tetragonolobus</name>
    <name type="common">Winged bean</name>
    <name type="synonym">Dolichos tetragonolobus</name>
    <dbReference type="NCBI Taxonomy" id="3891"/>
    <lineage>
        <taxon>Eukaryota</taxon>
        <taxon>Viridiplantae</taxon>
        <taxon>Streptophyta</taxon>
        <taxon>Embryophyta</taxon>
        <taxon>Tracheophyta</taxon>
        <taxon>Spermatophyta</taxon>
        <taxon>Magnoliopsida</taxon>
        <taxon>eudicotyledons</taxon>
        <taxon>Gunneridae</taxon>
        <taxon>Pentapetalae</taxon>
        <taxon>rosids</taxon>
        <taxon>fabids</taxon>
        <taxon>Fabales</taxon>
        <taxon>Fabaceae</taxon>
        <taxon>Papilionoideae</taxon>
        <taxon>50 kb inversion clade</taxon>
        <taxon>NPAAA clade</taxon>
        <taxon>indigoferoid/millettioid clade</taxon>
        <taxon>Phaseoleae</taxon>
        <taxon>Psophocarpus</taxon>
    </lineage>
</organism>
<proteinExistence type="predicted"/>
<keyword evidence="2" id="KW-1185">Reference proteome</keyword>
<evidence type="ECO:0000313" key="2">
    <source>
        <dbReference type="Proteomes" id="UP001386955"/>
    </source>
</evidence>
<dbReference type="EMBL" id="JAYMYS010000040">
    <property type="protein sequence ID" value="KAK7375815.1"/>
    <property type="molecule type" value="Genomic_DNA"/>
</dbReference>
<dbReference type="AlphaFoldDB" id="A0AAN9RGV1"/>
<name>A0AAN9RGV1_PSOTE</name>
<gene>
    <name evidence="1" type="ORF">VNO78_35126</name>
</gene>
<comment type="caution">
    <text evidence="1">The sequence shown here is derived from an EMBL/GenBank/DDBJ whole genome shotgun (WGS) entry which is preliminary data.</text>
</comment>
<reference evidence="1 2" key="1">
    <citation type="submission" date="2024-01" db="EMBL/GenBank/DDBJ databases">
        <title>The genomes of 5 underutilized Papilionoideae crops provide insights into root nodulation and disease resistanc.</title>
        <authorList>
            <person name="Jiang F."/>
        </authorList>
    </citation>
    <scope>NUCLEOTIDE SEQUENCE [LARGE SCALE GENOMIC DNA]</scope>
    <source>
        <strain evidence="1">DUOXIRENSHENG_FW03</strain>
        <tissue evidence="1">Leaves</tissue>
    </source>
</reference>
<evidence type="ECO:0000313" key="1">
    <source>
        <dbReference type="EMBL" id="KAK7375815.1"/>
    </source>
</evidence>
<accession>A0AAN9RGV1</accession>
<dbReference type="Proteomes" id="UP001386955">
    <property type="component" value="Unassembled WGS sequence"/>
</dbReference>
<protein>
    <submittedName>
        <fullName evidence="1">Uncharacterized protein</fullName>
    </submittedName>
</protein>